<accession>A0ABD0PNZ5</accession>
<proteinExistence type="predicted"/>
<keyword evidence="2" id="KW-1185">Reference proteome</keyword>
<dbReference type="EMBL" id="JAMKFB020000014">
    <property type="protein sequence ID" value="KAL0175755.1"/>
    <property type="molecule type" value="Genomic_DNA"/>
</dbReference>
<protein>
    <submittedName>
        <fullName evidence="1">Uncharacterized protein</fullName>
    </submittedName>
</protein>
<name>A0ABD0PNZ5_CIRMR</name>
<feature type="non-terminal residue" evidence="1">
    <location>
        <position position="1"/>
    </location>
</feature>
<dbReference type="Proteomes" id="UP001529510">
    <property type="component" value="Unassembled WGS sequence"/>
</dbReference>
<reference evidence="1 2" key="1">
    <citation type="submission" date="2024-05" db="EMBL/GenBank/DDBJ databases">
        <title>Genome sequencing and assembly of Indian major carp, Cirrhinus mrigala (Hamilton, 1822).</title>
        <authorList>
            <person name="Mohindra V."/>
            <person name="Chowdhury L.M."/>
            <person name="Lal K."/>
            <person name="Jena J.K."/>
        </authorList>
    </citation>
    <scope>NUCLEOTIDE SEQUENCE [LARGE SCALE GENOMIC DNA]</scope>
    <source>
        <strain evidence="1">CM1030</strain>
        <tissue evidence="1">Blood</tissue>
    </source>
</reference>
<gene>
    <name evidence="1" type="ORF">M9458_028085</name>
</gene>
<organism evidence="1 2">
    <name type="scientific">Cirrhinus mrigala</name>
    <name type="common">Mrigala</name>
    <dbReference type="NCBI Taxonomy" id="683832"/>
    <lineage>
        <taxon>Eukaryota</taxon>
        <taxon>Metazoa</taxon>
        <taxon>Chordata</taxon>
        <taxon>Craniata</taxon>
        <taxon>Vertebrata</taxon>
        <taxon>Euteleostomi</taxon>
        <taxon>Actinopterygii</taxon>
        <taxon>Neopterygii</taxon>
        <taxon>Teleostei</taxon>
        <taxon>Ostariophysi</taxon>
        <taxon>Cypriniformes</taxon>
        <taxon>Cyprinidae</taxon>
        <taxon>Labeoninae</taxon>
        <taxon>Labeonini</taxon>
        <taxon>Cirrhinus</taxon>
    </lineage>
</organism>
<evidence type="ECO:0000313" key="1">
    <source>
        <dbReference type="EMBL" id="KAL0175755.1"/>
    </source>
</evidence>
<dbReference type="AlphaFoldDB" id="A0ABD0PNZ5"/>
<comment type="caution">
    <text evidence="1">The sequence shown here is derived from an EMBL/GenBank/DDBJ whole genome shotgun (WGS) entry which is preliminary data.</text>
</comment>
<sequence length="60" mass="6670">YDPDDGASMLMCVKTQALRGSGLLIQKPAAQRRLPRLSSRVRMYHNLTGNGSQILRGTRL</sequence>
<evidence type="ECO:0000313" key="2">
    <source>
        <dbReference type="Proteomes" id="UP001529510"/>
    </source>
</evidence>
<feature type="non-terminal residue" evidence="1">
    <location>
        <position position="60"/>
    </location>
</feature>